<dbReference type="Proteomes" id="UP000494222">
    <property type="component" value="Unassembled WGS sequence"/>
</dbReference>
<keyword evidence="4" id="KW-1185">Reference proteome</keyword>
<dbReference type="Proteomes" id="UP000430232">
    <property type="component" value="Unassembled WGS sequence"/>
</dbReference>
<proteinExistence type="predicted"/>
<feature type="region of interest" description="Disordered" evidence="1">
    <location>
        <begin position="1"/>
        <end position="33"/>
    </location>
</feature>
<name>A0A6H9THZ7_9BURK</name>
<evidence type="ECO:0000256" key="1">
    <source>
        <dbReference type="SAM" id="MobiDB-lite"/>
    </source>
</evidence>
<organism evidence="2 4">
    <name type="scientific">Burkholderia latens</name>
    <dbReference type="NCBI Taxonomy" id="488446"/>
    <lineage>
        <taxon>Bacteria</taxon>
        <taxon>Pseudomonadati</taxon>
        <taxon>Pseudomonadota</taxon>
        <taxon>Betaproteobacteria</taxon>
        <taxon>Burkholderiales</taxon>
        <taxon>Burkholderiaceae</taxon>
        <taxon>Burkholderia</taxon>
        <taxon>Burkholderia cepacia complex</taxon>
    </lineage>
</organism>
<evidence type="ECO:0000313" key="2">
    <source>
        <dbReference type="EMBL" id="KAB0644617.1"/>
    </source>
</evidence>
<dbReference type="RefSeq" id="WP_151062630.1">
    <property type="nucleotide sequence ID" value="NZ_CABVPL010000004.1"/>
</dbReference>
<dbReference type="EMBL" id="VZOJ01000002">
    <property type="protein sequence ID" value="KAB0644617.1"/>
    <property type="molecule type" value="Genomic_DNA"/>
</dbReference>
<gene>
    <name evidence="3" type="ORF">BLA24064_00832</name>
    <name evidence="2" type="ORF">F7R21_02115</name>
</gene>
<sequence>MSAVDRKHPVDVPTDLNSAERLRQQPSANGPVPDKEIFVVHASTMCEGSDPVRAFATRESAEAFAQMCRDHEEARPLPPGIDAPEHEWDRWTELDRTWEQTHPAAPLSRRESYDVLTLPFDPS</sequence>
<dbReference type="AlphaFoldDB" id="A0A6H9THZ7"/>
<evidence type="ECO:0000313" key="4">
    <source>
        <dbReference type="Proteomes" id="UP000430232"/>
    </source>
</evidence>
<feature type="compositionally biased region" description="Basic and acidic residues" evidence="1">
    <location>
        <begin position="1"/>
        <end position="10"/>
    </location>
</feature>
<dbReference type="GeneID" id="99788102"/>
<evidence type="ECO:0000313" key="5">
    <source>
        <dbReference type="Proteomes" id="UP000494222"/>
    </source>
</evidence>
<accession>A0A6H9THZ7</accession>
<dbReference type="EMBL" id="CABVPL010000004">
    <property type="protein sequence ID" value="VWB21282.1"/>
    <property type="molecule type" value="Genomic_DNA"/>
</dbReference>
<evidence type="ECO:0000313" key="3">
    <source>
        <dbReference type="EMBL" id="VWB21282.1"/>
    </source>
</evidence>
<protein>
    <submittedName>
        <fullName evidence="2">Uncharacterized protein</fullName>
    </submittedName>
</protein>
<reference evidence="2 4" key="1">
    <citation type="submission" date="2019-09" db="EMBL/GenBank/DDBJ databases">
        <title>Draft genome sequences of 48 bacterial type strains from the CCUG.</title>
        <authorList>
            <person name="Tunovic T."/>
            <person name="Pineiro-Iglesias B."/>
            <person name="Unosson C."/>
            <person name="Inganas E."/>
            <person name="Ohlen M."/>
            <person name="Cardew S."/>
            <person name="Jensie-Markopoulos S."/>
            <person name="Salva-Serra F."/>
            <person name="Jaen-Luchoro D."/>
            <person name="Karlsson R."/>
            <person name="Svensson-Stadler L."/>
            <person name="Chun J."/>
            <person name="Moore E."/>
        </authorList>
    </citation>
    <scope>NUCLEOTIDE SEQUENCE [LARGE SCALE GENOMIC DNA]</scope>
    <source>
        <strain evidence="2 4">CCUG 54555</strain>
    </source>
</reference>
<reference evidence="3 5" key="2">
    <citation type="submission" date="2019-09" db="EMBL/GenBank/DDBJ databases">
        <authorList>
            <person name="Depoorter E."/>
        </authorList>
    </citation>
    <scope>NUCLEOTIDE SEQUENCE [LARGE SCALE GENOMIC DNA]</scope>
    <source>
        <strain evidence="3">LMG 24064</strain>
    </source>
</reference>
<dbReference type="OrthoDB" id="9940953at2"/>